<keyword evidence="2" id="KW-0732">Signal</keyword>
<feature type="transmembrane region" description="Helical" evidence="1">
    <location>
        <begin position="332"/>
        <end position="351"/>
    </location>
</feature>
<comment type="caution">
    <text evidence="3">The sequence shown here is derived from an EMBL/GenBank/DDBJ whole genome shotgun (WGS) entry which is preliminary data.</text>
</comment>
<dbReference type="PRINTS" id="PR00834">
    <property type="entry name" value="PROTEASES2C"/>
</dbReference>
<dbReference type="GO" id="GO:0006508">
    <property type="term" value="P:proteolysis"/>
    <property type="evidence" value="ECO:0007669"/>
    <property type="project" value="UniProtKB-KW"/>
</dbReference>
<evidence type="ECO:0000256" key="1">
    <source>
        <dbReference type="SAM" id="Phobius"/>
    </source>
</evidence>
<dbReference type="Proteomes" id="UP000446786">
    <property type="component" value="Unassembled WGS sequence"/>
</dbReference>
<dbReference type="InterPro" id="IPR043504">
    <property type="entry name" value="Peptidase_S1_PA_chymotrypsin"/>
</dbReference>
<dbReference type="AlphaFoldDB" id="A0A845ATM9"/>
<evidence type="ECO:0000313" key="3">
    <source>
        <dbReference type="EMBL" id="MXP32859.1"/>
    </source>
</evidence>
<keyword evidence="3" id="KW-0378">Hydrolase</keyword>
<accession>A0A845ATM9</accession>
<dbReference type="InterPro" id="IPR009003">
    <property type="entry name" value="Peptidase_S1_PA"/>
</dbReference>
<dbReference type="PANTHER" id="PTHR43019">
    <property type="entry name" value="SERINE ENDOPROTEASE DEGS"/>
    <property type="match status" value="1"/>
</dbReference>
<gene>
    <name evidence="3" type="ORF">GRI94_13595</name>
</gene>
<keyword evidence="1" id="KW-1133">Transmembrane helix</keyword>
<keyword evidence="1" id="KW-0472">Membrane</keyword>
<organism evidence="3 4">
    <name type="scientific">Parerythrobacter jejuensis</name>
    <dbReference type="NCBI Taxonomy" id="795812"/>
    <lineage>
        <taxon>Bacteria</taxon>
        <taxon>Pseudomonadati</taxon>
        <taxon>Pseudomonadota</taxon>
        <taxon>Alphaproteobacteria</taxon>
        <taxon>Sphingomonadales</taxon>
        <taxon>Erythrobacteraceae</taxon>
        <taxon>Parerythrobacter</taxon>
    </lineage>
</organism>
<dbReference type="SUPFAM" id="SSF50494">
    <property type="entry name" value="Trypsin-like serine proteases"/>
    <property type="match status" value="1"/>
</dbReference>
<protein>
    <submittedName>
        <fullName evidence="3">Trypsin-like serine protease</fullName>
    </submittedName>
</protein>
<dbReference type="Gene3D" id="2.40.10.10">
    <property type="entry name" value="Trypsin-like serine proteases"/>
    <property type="match status" value="2"/>
</dbReference>
<dbReference type="OrthoDB" id="9766361at2"/>
<dbReference type="InterPro" id="IPR001940">
    <property type="entry name" value="Peptidase_S1C"/>
</dbReference>
<dbReference type="EMBL" id="WTYE01000001">
    <property type="protein sequence ID" value="MXP32859.1"/>
    <property type="molecule type" value="Genomic_DNA"/>
</dbReference>
<dbReference type="GO" id="GO:0004252">
    <property type="term" value="F:serine-type endopeptidase activity"/>
    <property type="evidence" value="ECO:0007669"/>
    <property type="project" value="InterPro"/>
</dbReference>
<dbReference type="Pfam" id="PF13365">
    <property type="entry name" value="Trypsin_2"/>
    <property type="match status" value="1"/>
</dbReference>
<evidence type="ECO:0000313" key="4">
    <source>
        <dbReference type="Proteomes" id="UP000446786"/>
    </source>
</evidence>
<reference evidence="3 4" key="1">
    <citation type="submission" date="2019-12" db="EMBL/GenBank/DDBJ databases">
        <title>Genomic-based taxomic classification of the family Erythrobacteraceae.</title>
        <authorList>
            <person name="Xu L."/>
        </authorList>
    </citation>
    <scope>NUCLEOTIDE SEQUENCE [LARGE SCALE GENOMIC DNA]</scope>
    <source>
        <strain evidence="3 4">JCM 16677</strain>
    </source>
</reference>
<feature type="signal peptide" evidence="2">
    <location>
        <begin position="1"/>
        <end position="26"/>
    </location>
</feature>
<proteinExistence type="predicted"/>
<keyword evidence="4" id="KW-1185">Reference proteome</keyword>
<evidence type="ECO:0000256" key="2">
    <source>
        <dbReference type="SAM" id="SignalP"/>
    </source>
</evidence>
<feature type="transmembrane region" description="Helical" evidence="1">
    <location>
        <begin position="302"/>
        <end position="320"/>
    </location>
</feature>
<keyword evidence="3" id="KW-0645">Protease</keyword>
<dbReference type="PANTHER" id="PTHR43019:SF23">
    <property type="entry name" value="PROTEASE DO-LIKE 5, CHLOROPLASTIC"/>
    <property type="match status" value="1"/>
</dbReference>
<name>A0A845ATM9_9SPHN</name>
<sequence length="518" mass="55280">MLSRCLRACVAILALFAVSLPSVATADPADIQAAARGVVRVVIIGSDGQEVYPLSHGTGFAITPRQIATNAHVVREAAQDDSLRIGIVPSDGDDASYAKILRIAPSKDLALLEITGDLRLPPLTIAGIRESDGAEVTSVGYPMNVDRAQGLEIDDIFQPQPTVNSRGFISGQRPSRQFDTILHTAPIARGNSGGPLLDRCGRVLGVNSFGADGEGADAEFYFAVSNRELLPFLRASNVAPRTNAQPCRTLADLDEAEQDRVEREQLQARQELAARSAAERDRRDRIQLEAEQDVQASRENQMALALIALLIGSAAGFAAFQAWGRQDGERQRMIAGTIAAVGLVAALALWFTRPGLDAIDRKIAAAMSNGSGAGGPAAGAGPAPGDAALVCTLLPERSRITGDPAESVEFDWAEDGCVNGRTQYGFQSGEWSRVFVPNEEAAVAINRYDPDTRTYRTDRYLLSATAMRAAREARGAYTPPKCEVDGAAGKLGDLQSAVTSQLPERPNERLVYRCDVKG</sequence>
<feature type="chain" id="PRO_5032754486" evidence="2">
    <location>
        <begin position="27"/>
        <end position="518"/>
    </location>
</feature>
<dbReference type="RefSeq" id="WP_160780158.1">
    <property type="nucleotide sequence ID" value="NZ_WTYE01000001.1"/>
</dbReference>
<keyword evidence="1" id="KW-0812">Transmembrane</keyword>